<name>A0ABU3K5Q7_9BACT</name>
<reference evidence="1 2" key="1">
    <citation type="journal article" date="2023" name="ISME J.">
        <title>Cultivation and genomic characterization of novel and ubiquitous marine nitrite-oxidizing bacteria from the Nitrospirales.</title>
        <authorList>
            <person name="Mueller A.J."/>
            <person name="Daebeler A."/>
            <person name="Herbold C.W."/>
            <person name="Kirkegaard R.H."/>
            <person name="Daims H."/>
        </authorList>
    </citation>
    <scope>NUCLEOTIDE SEQUENCE [LARGE SCALE GENOMIC DNA]</scope>
    <source>
        <strain evidence="1 2">EB</strain>
    </source>
</reference>
<evidence type="ECO:0008006" key="3">
    <source>
        <dbReference type="Google" id="ProtNLM"/>
    </source>
</evidence>
<accession>A0ABU3K5Q7</accession>
<evidence type="ECO:0000313" key="2">
    <source>
        <dbReference type="Proteomes" id="UP001250932"/>
    </source>
</evidence>
<organism evidence="1 2">
    <name type="scientific">Candidatus Nitronereus thalassa</name>
    <dbReference type="NCBI Taxonomy" id="3020898"/>
    <lineage>
        <taxon>Bacteria</taxon>
        <taxon>Pseudomonadati</taxon>
        <taxon>Nitrospirota</taxon>
        <taxon>Nitrospiria</taxon>
        <taxon>Nitrospirales</taxon>
        <taxon>Nitrospiraceae</taxon>
        <taxon>Candidatus Nitronereus</taxon>
    </lineage>
</organism>
<dbReference type="RefSeq" id="WP_313832064.1">
    <property type="nucleotide sequence ID" value="NZ_JAQOUE010000001.1"/>
</dbReference>
<gene>
    <name evidence="1" type="ORF">PPG34_05090</name>
</gene>
<evidence type="ECO:0000313" key="1">
    <source>
        <dbReference type="EMBL" id="MDT7041716.1"/>
    </source>
</evidence>
<comment type="caution">
    <text evidence="1">The sequence shown here is derived from an EMBL/GenBank/DDBJ whole genome shotgun (WGS) entry which is preliminary data.</text>
</comment>
<proteinExistence type="predicted"/>
<sequence>MVLFGILGLLGCENRPQVRSTFDKIPFTHSLRMEYNLTPPELKRLQFYVSHPIQLRHVDTSGKYEIAKGKLVVKDGKDVNEIVVNRGTPGIAVDVRDPELRVSFEENFSFGFVRGTGPQSDVYVLAFVNNEQGQPIVRYGGAEFQMEQNSQLAHLLINKEELTEIVNKRRVLPGRRIGN</sequence>
<dbReference type="Proteomes" id="UP001250932">
    <property type="component" value="Unassembled WGS sequence"/>
</dbReference>
<keyword evidence="2" id="KW-1185">Reference proteome</keyword>
<dbReference type="EMBL" id="JAQOUE010000001">
    <property type="protein sequence ID" value="MDT7041716.1"/>
    <property type="molecule type" value="Genomic_DNA"/>
</dbReference>
<protein>
    <recommendedName>
        <fullName evidence="3">Lipoprotein</fullName>
    </recommendedName>
</protein>